<reference evidence="2" key="1">
    <citation type="journal article" date="2023" name="Mol. Phylogenet. Evol.">
        <title>Genome-scale phylogeny and comparative genomics of the fungal order Sordariales.</title>
        <authorList>
            <person name="Hensen N."/>
            <person name="Bonometti L."/>
            <person name="Westerberg I."/>
            <person name="Brannstrom I.O."/>
            <person name="Guillou S."/>
            <person name="Cros-Aarteil S."/>
            <person name="Calhoun S."/>
            <person name="Haridas S."/>
            <person name="Kuo A."/>
            <person name="Mondo S."/>
            <person name="Pangilinan J."/>
            <person name="Riley R."/>
            <person name="LaButti K."/>
            <person name="Andreopoulos B."/>
            <person name="Lipzen A."/>
            <person name="Chen C."/>
            <person name="Yan M."/>
            <person name="Daum C."/>
            <person name="Ng V."/>
            <person name="Clum A."/>
            <person name="Steindorff A."/>
            <person name="Ohm R.A."/>
            <person name="Martin F."/>
            <person name="Silar P."/>
            <person name="Natvig D.O."/>
            <person name="Lalanne C."/>
            <person name="Gautier V."/>
            <person name="Ament-Velasquez S.L."/>
            <person name="Kruys A."/>
            <person name="Hutchinson M.I."/>
            <person name="Powell A.J."/>
            <person name="Barry K."/>
            <person name="Miller A.N."/>
            <person name="Grigoriev I.V."/>
            <person name="Debuchy R."/>
            <person name="Gladieux P."/>
            <person name="Hiltunen Thoren M."/>
            <person name="Johannesson H."/>
        </authorList>
    </citation>
    <scope>NUCLEOTIDE SEQUENCE</scope>
    <source>
        <strain evidence="2">CBS 990.96</strain>
    </source>
</reference>
<dbReference type="AlphaFoldDB" id="A0AAN7GUS7"/>
<keyword evidence="3" id="KW-1185">Reference proteome</keyword>
<gene>
    <name evidence="2" type="ORF">QBC38DRAFT_538213</name>
</gene>
<feature type="transmembrane region" description="Helical" evidence="1">
    <location>
        <begin position="35"/>
        <end position="57"/>
    </location>
</feature>
<reference evidence="2" key="2">
    <citation type="submission" date="2023-05" db="EMBL/GenBank/DDBJ databases">
        <authorList>
            <consortium name="Lawrence Berkeley National Laboratory"/>
            <person name="Steindorff A."/>
            <person name="Hensen N."/>
            <person name="Bonometti L."/>
            <person name="Westerberg I."/>
            <person name="Brannstrom I.O."/>
            <person name="Guillou S."/>
            <person name="Cros-Aarteil S."/>
            <person name="Calhoun S."/>
            <person name="Haridas S."/>
            <person name="Kuo A."/>
            <person name="Mondo S."/>
            <person name="Pangilinan J."/>
            <person name="Riley R."/>
            <person name="Labutti K."/>
            <person name="Andreopoulos B."/>
            <person name="Lipzen A."/>
            <person name="Chen C."/>
            <person name="Yanf M."/>
            <person name="Daum C."/>
            <person name="Ng V."/>
            <person name="Clum A."/>
            <person name="Ohm R."/>
            <person name="Martin F."/>
            <person name="Silar P."/>
            <person name="Natvig D."/>
            <person name="Lalanne C."/>
            <person name="Gautier V."/>
            <person name="Ament-Velasquez S.L."/>
            <person name="Kruys A."/>
            <person name="Hutchinson M.I."/>
            <person name="Powell A.J."/>
            <person name="Barry K."/>
            <person name="Miller A.N."/>
            <person name="Grigoriev I.V."/>
            <person name="Debuchy R."/>
            <person name="Gladieux P."/>
            <person name="Thoren M.H."/>
            <person name="Johannesson H."/>
        </authorList>
    </citation>
    <scope>NUCLEOTIDE SEQUENCE</scope>
    <source>
        <strain evidence="2">CBS 990.96</strain>
    </source>
</reference>
<comment type="caution">
    <text evidence="2">The sequence shown here is derived from an EMBL/GenBank/DDBJ whole genome shotgun (WGS) entry which is preliminary data.</text>
</comment>
<dbReference type="EMBL" id="MU865382">
    <property type="protein sequence ID" value="KAK4224808.1"/>
    <property type="molecule type" value="Genomic_DNA"/>
</dbReference>
<evidence type="ECO:0000313" key="3">
    <source>
        <dbReference type="Proteomes" id="UP001301958"/>
    </source>
</evidence>
<dbReference type="PANTHER" id="PTHR35043:SF8">
    <property type="entry name" value="DUF4220 DOMAIN-CONTAINING PROTEIN"/>
    <property type="match status" value="1"/>
</dbReference>
<feature type="transmembrane region" description="Helical" evidence="1">
    <location>
        <begin position="361"/>
        <end position="384"/>
    </location>
</feature>
<keyword evidence="1" id="KW-1133">Transmembrane helix</keyword>
<evidence type="ECO:0000313" key="2">
    <source>
        <dbReference type="EMBL" id="KAK4224808.1"/>
    </source>
</evidence>
<keyword evidence="1" id="KW-0812">Transmembrane</keyword>
<protein>
    <submittedName>
        <fullName evidence="2">Uncharacterized protein</fullName>
    </submittedName>
</protein>
<organism evidence="2 3">
    <name type="scientific">Podospora fimiseda</name>
    <dbReference type="NCBI Taxonomy" id="252190"/>
    <lineage>
        <taxon>Eukaryota</taxon>
        <taxon>Fungi</taxon>
        <taxon>Dikarya</taxon>
        <taxon>Ascomycota</taxon>
        <taxon>Pezizomycotina</taxon>
        <taxon>Sordariomycetes</taxon>
        <taxon>Sordariomycetidae</taxon>
        <taxon>Sordariales</taxon>
        <taxon>Podosporaceae</taxon>
        <taxon>Podospora</taxon>
    </lineage>
</organism>
<evidence type="ECO:0000256" key="1">
    <source>
        <dbReference type="SAM" id="Phobius"/>
    </source>
</evidence>
<dbReference type="PANTHER" id="PTHR35043">
    <property type="entry name" value="TRANSCRIPTION FACTOR DOMAIN-CONTAINING PROTEIN"/>
    <property type="match status" value="1"/>
</dbReference>
<keyword evidence="1" id="KW-0472">Membrane</keyword>
<feature type="transmembrane region" description="Helical" evidence="1">
    <location>
        <begin position="69"/>
        <end position="89"/>
    </location>
</feature>
<sequence>MVNDTEILVSEVLEARGGRVKGWVGQPDFRGSWDIIWTSLVTIFICTFTLQCLNAPAKQDTLFILFRRRVLWMALAIIAPEIVVTYAAGQWSRARHSLKEFHNAGYQQWTMRMAFFADMGGFVLETTDGMSFPLNAKQLHWLVINNHIPYPQTDVDEIWDKSKQDRFSRLVTAFQVGYTILHAVGRVAQQLAITTLELNTLGIIFCSLMTSFAWLHKPADVRMPIRIISHSQATIEDIVGDRPWRITPLDFIDENGPGWALNVQPFVKIPEYLLCLATLMFTAIHVADWNLLFPTATEKVLWRVSSFILFAASWTRLGRWKWLYLWVTNRSAIQDFEEARDKRLQSEEKRELATLPLAWEFWTIAIVAFLYGVARAFMIMEVFLELRDMDATAYVNVNWSQYIPHI</sequence>
<dbReference type="Proteomes" id="UP001301958">
    <property type="component" value="Unassembled WGS sequence"/>
</dbReference>
<proteinExistence type="predicted"/>
<accession>A0AAN7GUS7</accession>
<name>A0AAN7GUS7_9PEZI</name>